<organism evidence="2 3">
    <name type="scientific">Aromia moschata</name>
    <dbReference type="NCBI Taxonomy" id="1265417"/>
    <lineage>
        <taxon>Eukaryota</taxon>
        <taxon>Metazoa</taxon>
        <taxon>Ecdysozoa</taxon>
        <taxon>Arthropoda</taxon>
        <taxon>Hexapoda</taxon>
        <taxon>Insecta</taxon>
        <taxon>Pterygota</taxon>
        <taxon>Neoptera</taxon>
        <taxon>Endopterygota</taxon>
        <taxon>Coleoptera</taxon>
        <taxon>Polyphaga</taxon>
        <taxon>Cucujiformia</taxon>
        <taxon>Chrysomeloidea</taxon>
        <taxon>Cerambycidae</taxon>
        <taxon>Cerambycinae</taxon>
        <taxon>Callichromatini</taxon>
        <taxon>Aromia</taxon>
    </lineage>
</organism>
<feature type="coiled-coil region" evidence="1">
    <location>
        <begin position="3"/>
        <end position="44"/>
    </location>
</feature>
<protein>
    <submittedName>
        <fullName evidence="2">Uncharacterized protein</fullName>
    </submittedName>
</protein>
<dbReference type="AlphaFoldDB" id="A0AAV8Z606"/>
<comment type="caution">
    <text evidence="2">The sequence shown here is derived from an EMBL/GenBank/DDBJ whole genome shotgun (WGS) entry which is preliminary data.</text>
</comment>
<name>A0AAV8Z606_9CUCU</name>
<reference evidence="2" key="1">
    <citation type="journal article" date="2023" name="Insect Mol. Biol.">
        <title>Genome sequencing provides insights into the evolution of gene families encoding plant cell wall-degrading enzymes in longhorned beetles.</title>
        <authorList>
            <person name="Shin N.R."/>
            <person name="Okamura Y."/>
            <person name="Kirsch R."/>
            <person name="Pauchet Y."/>
        </authorList>
    </citation>
    <scope>NUCLEOTIDE SEQUENCE</scope>
    <source>
        <strain evidence="2">AMC_N1</strain>
    </source>
</reference>
<proteinExistence type="predicted"/>
<dbReference type="EMBL" id="JAPWTK010000015">
    <property type="protein sequence ID" value="KAJ8958845.1"/>
    <property type="molecule type" value="Genomic_DNA"/>
</dbReference>
<keyword evidence="1" id="KW-0175">Coiled coil</keyword>
<sequence length="78" mass="9102">MKLKKLKNENRLLEDHVKSLESDIEKLTATIVKLKQNQDNLTKNISSLYLTAKAEIERKDRMIVELRDGLGQYIFPET</sequence>
<dbReference type="Proteomes" id="UP001162162">
    <property type="component" value="Unassembled WGS sequence"/>
</dbReference>
<evidence type="ECO:0000313" key="3">
    <source>
        <dbReference type="Proteomes" id="UP001162162"/>
    </source>
</evidence>
<accession>A0AAV8Z606</accession>
<evidence type="ECO:0000256" key="1">
    <source>
        <dbReference type="SAM" id="Coils"/>
    </source>
</evidence>
<evidence type="ECO:0000313" key="2">
    <source>
        <dbReference type="EMBL" id="KAJ8958845.1"/>
    </source>
</evidence>
<keyword evidence="3" id="KW-1185">Reference proteome</keyword>
<gene>
    <name evidence="2" type="ORF">NQ318_019609</name>
</gene>